<dbReference type="AlphaFoldDB" id="A0AAV7PQF5"/>
<comment type="caution">
    <text evidence="1">The sequence shown here is derived from an EMBL/GenBank/DDBJ whole genome shotgun (WGS) entry which is preliminary data.</text>
</comment>
<organism evidence="1 2">
    <name type="scientific">Pleurodeles waltl</name>
    <name type="common">Iberian ribbed newt</name>
    <dbReference type="NCBI Taxonomy" id="8319"/>
    <lineage>
        <taxon>Eukaryota</taxon>
        <taxon>Metazoa</taxon>
        <taxon>Chordata</taxon>
        <taxon>Craniata</taxon>
        <taxon>Vertebrata</taxon>
        <taxon>Euteleostomi</taxon>
        <taxon>Amphibia</taxon>
        <taxon>Batrachia</taxon>
        <taxon>Caudata</taxon>
        <taxon>Salamandroidea</taxon>
        <taxon>Salamandridae</taxon>
        <taxon>Pleurodelinae</taxon>
        <taxon>Pleurodeles</taxon>
    </lineage>
</organism>
<sequence>MARVPRISPRRQLLVPIQDQRVTPPTGNALRYHMLGQIAVGASCLQDSVSILVIKVPGYDRPLRGPWLQWQYGRSVYPLDEEEYREALGIKGIDS</sequence>
<dbReference type="EMBL" id="JANPWB010000011">
    <property type="protein sequence ID" value="KAJ1130527.1"/>
    <property type="molecule type" value="Genomic_DNA"/>
</dbReference>
<evidence type="ECO:0000313" key="1">
    <source>
        <dbReference type="EMBL" id="KAJ1130527.1"/>
    </source>
</evidence>
<name>A0AAV7PQF5_PLEWA</name>
<proteinExistence type="predicted"/>
<protein>
    <submittedName>
        <fullName evidence="1">Uncharacterized protein</fullName>
    </submittedName>
</protein>
<reference evidence="1" key="1">
    <citation type="journal article" date="2022" name="bioRxiv">
        <title>Sequencing and chromosome-scale assembly of the giantPleurodeles waltlgenome.</title>
        <authorList>
            <person name="Brown T."/>
            <person name="Elewa A."/>
            <person name="Iarovenko S."/>
            <person name="Subramanian E."/>
            <person name="Araus A.J."/>
            <person name="Petzold A."/>
            <person name="Susuki M."/>
            <person name="Suzuki K.-i.T."/>
            <person name="Hayashi T."/>
            <person name="Toyoda A."/>
            <person name="Oliveira C."/>
            <person name="Osipova E."/>
            <person name="Leigh N.D."/>
            <person name="Simon A."/>
            <person name="Yun M.H."/>
        </authorList>
    </citation>
    <scope>NUCLEOTIDE SEQUENCE</scope>
    <source>
        <strain evidence="1">20211129_DDA</strain>
        <tissue evidence="1">Liver</tissue>
    </source>
</reference>
<accession>A0AAV7PQF5</accession>
<gene>
    <name evidence="1" type="ORF">NDU88_008878</name>
</gene>
<evidence type="ECO:0000313" key="2">
    <source>
        <dbReference type="Proteomes" id="UP001066276"/>
    </source>
</evidence>
<dbReference type="Proteomes" id="UP001066276">
    <property type="component" value="Chromosome 7"/>
</dbReference>
<keyword evidence="2" id="KW-1185">Reference proteome</keyword>